<keyword evidence="2" id="KW-0812">Transmembrane</keyword>
<dbReference type="Gene3D" id="3.30.1450.10">
    <property type="match status" value="1"/>
</dbReference>
<evidence type="ECO:0000313" key="4">
    <source>
        <dbReference type="Proteomes" id="UP000318422"/>
    </source>
</evidence>
<proteinExistence type="predicted"/>
<organism evidence="3 4">
    <name type="scientific">Zoogloea ramigera</name>
    <dbReference type="NCBI Taxonomy" id="350"/>
    <lineage>
        <taxon>Bacteria</taxon>
        <taxon>Pseudomonadati</taxon>
        <taxon>Pseudomonadota</taxon>
        <taxon>Betaproteobacteria</taxon>
        <taxon>Rhodocyclales</taxon>
        <taxon>Zoogloeaceae</taxon>
        <taxon>Zoogloea</taxon>
    </lineage>
</organism>
<feature type="transmembrane region" description="Helical" evidence="2">
    <location>
        <begin position="41"/>
        <end position="57"/>
    </location>
</feature>
<accession>A0A4Y4D4U9</accession>
<dbReference type="EMBL" id="BJNV01000131">
    <property type="protein sequence ID" value="GEC97790.1"/>
    <property type="molecule type" value="Genomic_DNA"/>
</dbReference>
<protein>
    <submittedName>
        <fullName evidence="3">Uncharacterized protein</fullName>
    </submittedName>
</protein>
<feature type="transmembrane region" description="Helical" evidence="2">
    <location>
        <begin position="93"/>
        <end position="118"/>
    </location>
</feature>
<sequence>MSLLSFLPALVLALNEPTFVLIAMAQAALVFFLCLASKNRLASIFIGIVGVVVALMVGDSRYGWLDVLFVIAATAAAIWKLTPHEEGETRGEVLAFAGQAAGVVVLLIACGAAGLWYYANHGAAIETTASDETARSLSRPVAELKPRPAQLQEPIIEAPEPVATPQRQPVQQGGLVPDWKFSEIKYGMSEAEIIAIIGPPGSVVEVRSSDGRKTSALWGYRSESGGSHSFMMHNGRYR</sequence>
<evidence type="ECO:0000313" key="3">
    <source>
        <dbReference type="EMBL" id="GEC97790.1"/>
    </source>
</evidence>
<keyword evidence="2" id="KW-0472">Membrane</keyword>
<dbReference type="AlphaFoldDB" id="A0A4Y4D4U9"/>
<keyword evidence="1" id="KW-0732">Signal</keyword>
<comment type="caution">
    <text evidence="3">The sequence shown here is derived from an EMBL/GenBank/DDBJ whole genome shotgun (WGS) entry which is preliminary data.</text>
</comment>
<keyword evidence="2" id="KW-1133">Transmembrane helix</keyword>
<keyword evidence="4" id="KW-1185">Reference proteome</keyword>
<dbReference type="InterPro" id="IPR037873">
    <property type="entry name" value="BamE-like"/>
</dbReference>
<name>A0A4Y4D4U9_ZOORA</name>
<dbReference type="Proteomes" id="UP000318422">
    <property type="component" value="Unassembled WGS sequence"/>
</dbReference>
<reference evidence="3 4" key="1">
    <citation type="submission" date="2019-06" db="EMBL/GenBank/DDBJ databases">
        <title>Whole genome shotgun sequence of Zoogloea ramigera NBRC 15342.</title>
        <authorList>
            <person name="Hosoyama A."/>
            <person name="Uohara A."/>
            <person name="Ohji S."/>
            <person name="Ichikawa N."/>
        </authorList>
    </citation>
    <scope>NUCLEOTIDE SEQUENCE [LARGE SCALE GENOMIC DNA]</scope>
    <source>
        <strain evidence="3 4">NBRC 15342</strain>
    </source>
</reference>
<gene>
    <name evidence="3" type="ORF">ZRA01_38630</name>
</gene>
<evidence type="ECO:0000256" key="2">
    <source>
        <dbReference type="SAM" id="Phobius"/>
    </source>
</evidence>
<evidence type="ECO:0000256" key="1">
    <source>
        <dbReference type="ARBA" id="ARBA00022729"/>
    </source>
</evidence>
<dbReference type="RefSeq" id="WP_141355105.1">
    <property type="nucleotide sequence ID" value="NZ_BJNV01000131.1"/>
</dbReference>